<dbReference type="SUPFAM" id="SSF81593">
    <property type="entry name" value="Nucleotidyltransferase substrate binding subunit/domain"/>
    <property type="match status" value="1"/>
</dbReference>
<dbReference type="Gene3D" id="1.20.120.330">
    <property type="entry name" value="Nucleotidyltransferases domain 2"/>
    <property type="match status" value="1"/>
</dbReference>
<proteinExistence type="predicted"/>
<evidence type="ECO:0000313" key="2">
    <source>
        <dbReference type="Proteomes" id="UP001597115"/>
    </source>
</evidence>
<name>A0ABW4I699_9SPHN</name>
<dbReference type="RefSeq" id="WP_380890980.1">
    <property type="nucleotide sequence ID" value="NZ_JBHUDY010000002.1"/>
</dbReference>
<comment type="caution">
    <text evidence="1">The sequence shown here is derived from an EMBL/GenBank/DDBJ whole genome shotgun (WGS) entry which is preliminary data.</text>
</comment>
<evidence type="ECO:0008006" key="3">
    <source>
        <dbReference type="Google" id="ProtNLM"/>
    </source>
</evidence>
<dbReference type="EMBL" id="JBHUDY010000002">
    <property type="protein sequence ID" value="MFD1613165.1"/>
    <property type="molecule type" value="Genomic_DNA"/>
</dbReference>
<sequence>MNQNEARDATIEAARAAELLAAHVERLSNRLRESFPLNASTIAAWEDDPRERLHALLRMYEQLYDLTSRKLFRGFLTLSNEPLEGVSARNQVRRLEALGAIADASRWFEIGTTRNALVHDYPLDPAAQAERANRAWKELPDLIRTTRGVINAMRAEELIP</sequence>
<gene>
    <name evidence="1" type="ORF">ACFSCW_15265</name>
</gene>
<evidence type="ECO:0000313" key="1">
    <source>
        <dbReference type="EMBL" id="MFD1613165.1"/>
    </source>
</evidence>
<accession>A0ABW4I699</accession>
<protein>
    <recommendedName>
        <fullName evidence="3">Nucleotidyltransferase</fullName>
    </recommendedName>
</protein>
<keyword evidence="2" id="KW-1185">Reference proteome</keyword>
<dbReference type="Proteomes" id="UP001597115">
    <property type="component" value="Unassembled WGS sequence"/>
</dbReference>
<reference evidence="2" key="1">
    <citation type="journal article" date="2019" name="Int. J. Syst. Evol. Microbiol.">
        <title>The Global Catalogue of Microorganisms (GCM) 10K type strain sequencing project: providing services to taxonomists for standard genome sequencing and annotation.</title>
        <authorList>
            <consortium name="The Broad Institute Genomics Platform"/>
            <consortium name="The Broad Institute Genome Sequencing Center for Infectious Disease"/>
            <person name="Wu L."/>
            <person name="Ma J."/>
        </authorList>
    </citation>
    <scope>NUCLEOTIDE SEQUENCE [LARGE SCALE GENOMIC DNA]</scope>
    <source>
        <strain evidence="2">CGMCC 1.16275</strain>
    </source>
</reference>
<organism evidence="1 2">
    <name type="scientific">Sphingomonas tabacisoli</name>
    <dbReference type="NCBI Taxonomy" id="2249466"/>
    <lineage>
        <taxon>Bacteria</taxon>
        <taxon>Pseudomonadati</taxon>
        <taxon>Pseudomonadota</taxon>
        <taxon>Alphaproteobacteria</taxon>
        <taxon>Sphingomonadales</taxon>
        <taxon>Sphingomonadaceae</taxon>
        <taxon>Sphingomonas</taxon>
    </lineage>
</organism>